<reference evidence="14 15" key="1">
    <citation type="submission" date="2016-09" db="EMBL/GenBank/DDBJ databases">
        <title>Pseudonocardia autotrophica DSM535, a candidate organism with high potential of specific P450 cytochromes.</title>
        <authorList>
            <person name="Grumaz C."/>
            <person name="Vainshtein Y."/>
            <person name="Kirstahler P."/>
            <person name="Sohn K."/>
        </authorList>
    </citation>
    <scope>NUCLEOTIDE SEQUENCE [LARGE SCALE GENOMIC DNA]</scope>
    <source>
        <strain evidence="14 15">DSM 535</strain>
    </source>
</reference>
<evidence type="ECO:0000256" key="8">
    <source>
        <dbReference type="ARBA" id="ARBA00022989"/>
    </source>
</evidence>
<evidence type="ECO:0000256" key="10">
    <source>
        <dbReference type="ARBA" id="ARBA00023136"/>
    </source>
</evidence>
<dbReference type="EMBL" id="MIGB01000064">
    <property type="protein sequence ID" value="OSY34852.1"/>
    <property type="molecule type" value="Genomic_DNA"/>
</dbReference>
<feature type="domain" description="Histidine kinase" evidence="12">
    <location>
        <begin position="258"/>
        <end position="464"/>
    </location>
</feature>
<evidence type="ECO:0000256" key="5">
    <source>
        <dbReference type="ARBA" id="ARBA00022679"/>
    </source>
</evidence>
<dbReference type="SMART" id="SM00387">
    <property type="entry name" value="HATPase_c"/>
    <property type="match status" value="1"/>
</dbReference>
<dbReference type="Gene3D" id="6.10.340.10">
    <property type="match status" value="1"/>
</dbReference>
<feature type="domain" description="HAMP" evidence="13">
    <location>
        <begin position="198"/>
        <end position="250"/>
    </location>
</feature>
<evidence type="ECO:0000256" key="7">
    <source>
        <dbReference type="ARBA" id="ARBA00022777"/>
    </source>
</evidence>
<dbReference type="Pfam" id="PF00512">
    <property type="entry name" value="HisKA"/>
    <property type="match status" value="1"/>
</dbReference>
<comment type="caution">
    <text evidence="14">The sequence shown here is derived from an EMBL/GenBank/DDBJ whole genome shotgun (WGS) entry which is preliminary data.</text>
</comment>
<organism evidence="14 15">
    <name type="scientific">Pseudonocardia autotrophica</name>
    <name type="common">Amycolata autotrophica</name>
    <name type="synonym">Nocardia autotrophica</name>
    <dbReference type="NCBI Taxonomy" id="2074"/>
    <lineage>
        <taxon>Bacteria</taxon>
        <taxon>Bacillati</taxon>
        <taxon>Actinomycetota</taxon>
        <taxon>Actinomycetes</taxon>
        <taxon>Pseudonocardiales</taxon>
        <taxon>Pseudonocardiaceae</taxon>
        <taxon>Pseudonocardia</taxon>
    </lineage>
</organism>
<dbReference type="CDD" id="cd00082">
    <property type="entry name" value="HisKA"/>
    <property type="match status" value="1"/>
</dbReference>
<dbReference type="Pfam" id="PF02518">
    <property type="entry name" value="HATPase_c"/>
    <property type="match status" value="1"/>
</dbReference>
<sequence>MTPPGAPRRSVLDRLPLRRLRLRHRVGAAFALVSLVVTGLFATVTWNLASYYLVEQRVEGAVRQVEVNVRLVERALTARPRSDGLDDLLTGLAGTPNTTVALRHDGNWITSGRDIDVSQLPKPLLDMARSGIGARQRMLVEGMPSLVVAAPMPDEAVFVEVFPLQLLDANLRFLSSVLIIGVAVSTVLGLGLGHWAGRRALQPLTELTEAAGRVAGGDLAARLPGSSDAELAPLVATFNRTADALEQRVARDARFAADVSHELRSPLTTLVNAVAVLRRRRGELPPTAQQAVDLLDGDIQRFRRMVLDLLEISRSDTLEREPWELGDLVRGIVGVRGGTPPEIDAPEPVTVRADRRRIDQILGNLLDNAEAHGGGAVRVGVSARSGRGRIEVDDAGPGVPAAKRAEVFERFSRGARAGSRGDGAGTGLGLSLVAAHVRRHDGAVWIEDRPGGGARVVVELPGVAG</sequence>
<dbReference type="RefSeq" id="WP_085916530.1">
    <property type="nucleotide sequence ID" value="NZ_AP018920.1"/>
</dbReference>
<evidence type="ECO:0000256" key="1">
    <source>
        <dbReference type="ARBA" id="ARBA00000085"/>
    </source>
</evidence>
<dbReference type="CDD" id="cd06225">
    <property type="entry name" value="HAMP"/>
    <property type="match status" value="1"/>
</dbReference>
<evidence type="ECO:0000256" key="2">
    <source>
        <dbReference type="ARBA" id="ARBA00004236"/>
    </source>
</evidence>
<dbReference type="EC" id="2.7.13.3" evidence="3"/>
<evidence type="ECO:0000313" key="14">
    <source>
        <dbReference type="EMBL" id="OSY34852.1"/>
    </source>
</evidence>
<comment type="catalytic activity">
    <reaction evidence="1">
        <text>ATP + protein L-histidine = ADP + protein N-phospho-L-histidine.</text>
        <dbReference type="EC" id="2.7.13.3"/>
    </reaction>
</comment>
<evidence type="ECO:0000256" key="3">
    <source>
        <dbReference type="ARBA" id="ARBA00012438"/>
    </source>
</evidence>
<dbReference type="PROSITE" id="PS50885">
    <property type="entry name" value="HAMP"/>
    <property type="match status" value="1"/>
</dbReference>
<dbReference type="SUPFAM" id="SSF55874">
    <property type="entry name" value="ATPase domain of HSP90 chaperone/DNA topoisomerase II/histidine kinase"/>
    <property type="match status" value="1"/>
</dbReference>
<dbReference type="STRING" id="2074.BG845_06483"/>
<dbReference type="Proteomes" id="UP000194360">
    <property type="component" value="Unassembled WGS sequence"/>
</dbReference>
<evidence type="ECO:0000313" key="15">
    <source>
        <dbReference type="Proteomes" id="UP000194360"/>
    </source>
</evidence>
<dbReference type="GO" id="GO:0005886">
    <property type="term" value="C:plasma membrane"/>
    <property type="evidence" value="ECO:0007669"/>
    <property type="project" value="UniProtKB-SubCell"/>
</dbReference>
<feature type="transmembrane region" description="Helical" evidence="11">
    <location>
        <begin position="173"/>
        <end position="192"/>
    </location>
</feature>
<evidence type="ECO:0000256" key="9">
    <source>
        <dbReference type="ARBA" id="ARBA00023012"/>
    </source>
</evidence>
<dbReference type="GO" id="GO:0000155">
    <property type="term" value="F:phosphorelay sensor kinase activity"/>
    <property type="evidence" value="ECO:0007669"/>
    <property type="project" value="InterPro"/>
</dbReference>
<keyword evidence="6 11" id="KW-0812">Transmembrane</keyword>
<keyword evidence="9" id="KW-0902">Two-component regulatory system</keyword>
<keyword evidence="7 14" id="KW-0418">Kinase</keyword>
<dbReference type="SUPFAM" id="SSF158472">
    <property type="entry name" value="HAMP domain-like"/>
    <property type="match status" value="1"/>
</dbReference>
<feature type="transmembrane region" description="Helical" evidence="11">
    <location>
        <begin position="26"/>
        <end position="49"/>
    </location>
</feature>
<dbReference type="SMART" id="SM00388">
    <property type="entry name" value="HisKA"/>
    <property type="match status" value="1"/>
</dbReference>
<dbReference type="InterPro" id="IPR004358">
    <property type="entry name" value="Sig_transdc_His_kin-like_C"/>
</dbReference>
<dbReference type="PANTHER" id="PTHR45436">
    <property type="entry name" value="SENSOR HISTIDINE KINASE YKOH"/>
    <property type="match status" value="1"/>
</dbReference>
<dbReference type="InterPro" id="IPR036890">
    <property type="entry name" value="HATPase_C_sf"/>
</dbReference>
<keyword evidence="8 11" id="KW-1133">Transmembrane helix</keyword>
<keyword evidence="4" id="KW-0597">Phosphoprotein</keyword>
<dbReference type="Pfam" id="PF00672">
    <property type="entry name" value="HAMP"/>
    <property type="match status" value="1"/>
</dbReference>
<dbReference type="PRINTS" id="PR00344">
    <property type="entry name" value="BCTRLSENSOR"/>
</dbReference>
<dbReference type="SUPFAM" id="SSF47384">
    <property type="entry name" value="Homodimeric domain of signal transducing histidine kinase"/>
    <property type="match status" value="1"/>
</dbReference>
<evidence type="ECO:0000259" key="12">
    <source>
        <dbReference type="PROSITE" id="PS50109"/>
    </source>
</evidence>
<dbReference type="CDD" id="cd00075">
    <property type="entry name" value="HATPase"/>
    <property type="match status" value="1"/>
</dbReference>
<dbReference type="PANTHER" id="PTHR45436:SF5">
    <property type="entry name" value="SENSOR HISTIDINE KINASE TRCS"/>
    <property type="match status" value="1"/>
</dbReference>
<gene>
    <name evidence="14" type="primary">mtrB_3</name>
    <name evidence="14" type="ORF">BG845_06483</name>
</gene>
<evidence type="ECO:0000256" key="6">
    <source>
        <dbReference type="ARBA" id="ARBA00022692"/>
    </source>
</evidence>
<dbReference type="InterPro" id="IPR050428">
    <property type="entry name" value="TCS_sensor_his_kinase"/>
</dbReference>
<dbReference type="InterPro" id="IPR003594">
    <property type="entry name" value="HATPase_dom"/>
</dbReference>
<evidence type="ECO:0000259" key="13">
    <source>
        <dbReference type="PROSITE" id="PS50885"/>
    </source>
</evidence>
<proteinExistence type="predicted"/>
<dbReference type="AlphaFoldDB" id="A0A1Y2MI72"/>
<evidence type="ECO:0000256" key="4">
    <source>
        <dbReference type="ARBA" id="ARBA00022553"/>
    </source>
</evidence>
<keyword evidence="15" id="KW-1185">Reference proteome</keyword>
<keyword evidence="10 11" id="KW-0472">Membrane</keyword>
<dbReference type="InterPro" id="IPR003660">
    <property type="entry name" value="HAMP_dom"/>
</dbReference>
<dbReference type="InterPro" id="IPR003661">
    <property type="entry name" value="HisK_dim/P_dom"/>
</dbReference>
<comment type="subcellular location">
    <subcellularLocation>
        <location evidence="2">Cell membrane</location>
    </subcellularLocation>
</comment>
<name>A0A1Y2MI72_PSEAH</name>
<protein>
    <recommendedName>
        <fullName evidence="3">histidine kinase</fullName>
        <ecNumber evidence="3">2.7.13.3</ecNumber>
    </recommendedName>
</protein>
<dbReference type="OrthoDB" id="5242752at2"/>
<keyword evidence="5 14" id="KW-0808">Transferase</keyword>
<dbReference type="SMART" id="SM00304">
    <property type="entry name" value="HAMP"/>
    <property type="match status" value="1"/>
</dbReference>
<accession>A0A1Y2MI72</accession>
<dbReference type="Gene3D" id="3.30.565.10">
    <property type="entry name" value="Histidine kinase-like ATPase, C-terminal domain"/>
    <property type="match status" value="1"/>
</dbReference>
<evidence type="ECO:0000256" key="11">
    <source>
        <dbReference type="SAM" id="Phobius"/>
    </source>
</evidence>
<dbReference type="PROSITE" id="PS50109">
    <property type="entry name" value="HIS_KIN"/>
    <property type="match status" value="1"/>
</dbReference>
<dbReference type="InterPro" id="IPR005467">
    <property type="entry name" value="His_kinase_dom"/>
</dbReference>
<dbReference type="Gene3D" id="1.10.287.130">
    <property type="match status" value="1"/>
</dbReference>
<dbReference type="InterPro" id="IPR036097">
    <property type="entry name" value="HisK_dim/P_sf"/>
</dbReference>